<dbReference type="EMBL" id="CM007647">
    <property type="protein sequence ID" value="ONM06015.1"/>
    <property type="molecule type" value="Genomic_DNA"/>
</dbReference>
<dbReference type="IntAct" id="A0A1D6KTV8">
    <property type="interactions" value="2"/>
</dbReference>
<evidence type="ECO:0000256" key="1">
    <source>
        <dbReference type="SAM" id="MobiDB-lite"/>
    </source>
</evidence>
<dbReference type="AlphaFoldDB" id="A0A1D6KTV8"/>
<gene>
    <name evidence="2" type="ORF">ZEAMMB73_Zm00001d032766</name>
</gene>
<protein>
    <submittedName>
        <fullName evidence="2">Uncharacterized protein</fullName>
    </submittedName>
</protein>
<name>A0A1D6KTV8_MAIZE</name>
<organism evidence="2">
    <name type="scientific">Zea mays</name>
    <name type="common">Maize</name>
    <dbReference type="NCBI Taxonomy" id="4577"/>
    <lineage>
        <taxon>Eukaryota</taxon>
        <taxon>Viridiplantae</taxon>
        <taxon>Streptophyta</taxon>
        <taxon>Embryophyta</taxon>
        <taxon>Tracheophyta</taxon>
        <taxon>Spermatophyta</taxon>
        <taxon>Magnoliopsida</taxon>
        <taxon>Liliopsida</taxon>
        <taxon>Poales</taxon>
        <taxon>Poaceae</taxon>
        <taxon>PACMAD clade</taxon>
        <taxon>Panicoideae</taxon>
        <taxon>Andropogonodae</taxon>
        <taxon>Andropogoneae</taxon>
        <taxon>Tripsacinae</taxon>
        <taxon>Zea</taxon>
    </lineage>
</organism>
<sequence length="62" mass="6831">MSSRECIGGATRPTSSRPSLAATEDLNPTKAHACGGQEEAQIWNPVRMFLTSQLQQRLLLQF</sequence>
<feature type="region of interest" description="Disordered" evidence="1">
    <location>
        <begin position="1"/>
        <end position="22"/>
    </location>
</feature>
<proteinExistence type="predicted"/>
<reference evidence="2" key="1">
    <citation type="submission" date="2015-12" db="EMBL/GenBank/DDBJ databases">
        <title>Update maize B73 reference genome by single molecule sequencing technologies.</title>
        <authorList>
            <consortium name="Maize Genome Sequencing Project"/>
            <person name="Ware D."/>
        </authorList>
    </citation>
    <scope>NUCLEOTIDE SEQUENCE [LARGE SCALE GENOMIC DNA]</scope>
    <source>
        <tissue evidence="2">Seedling</tissue>
    </source>
</reference>
<dbReference type="EMBL" id="CM007647">
    <property type="protein sequence ID" value="ONM06018.1"/>
    <property type="molecule type" value="Genomic_DNA"/>
</dbReference>
<dbReference type="EMBL" id="CM007647">
    <property type="protein sequence ID" value="ONM06019.1"/>
    <property type="molecule type" value="Genomic_DNA"/>
</dbReference>
<dbReference type="InParanoid" id="A0A1D6KTV8"/>
<accession>A0A1D6KTV8</accession>
<evidence type="ECO:0000313" key="2">
    <source>
        <dbReference type="EMBL" id="ONM06019.1"/>
    </source>
</evidence>